<evidence type="ECO:0000259" key="1">
    <source>
        <dbReference type="Pfam" id="PF01541"/>
    </source>
</evidence>
<dbReference type="Pfam" id="PF01541">
    <property type="entry name" value="GIY-YIG"/>
    <property type="match status" value="1"/>
</dbReference>
<dbReference type="AlphaFoldDB" id="K9UFF6"/>
<feature type="domain" description="GIY-YIG" evidence="1">
    <location>
        <begin position="32"/>
        <end position="110"/>
    </location>
</feature>
<keyword evidence="3" id="KW-1185">Reference proteome</keyword>
<reference evidence="2 3" key="1">
    <citation type="submission" date="2012-05" db="EMBL/GenBank/DDBJ databases">
        <title>Finished chromosome of genome of Chamaesiphon sp. PCC 6605.</title>
        <authorList>
            <consortium name="US DOE Joint Genome Institute"/>
            <person name="Gugger M."/>
            <person name="Coursin T."/>
            <person name="Rippka R."/>
            <person name="Tandeau De Marsac N."/>
            <person name="Huntemann M."/>
            <person name="Wei C.-L."/>
            <person name="Han J."/>
            <person name="Detter J.C."/>
            <person name="Han C."/>
            <person name="Tapia R."/>
            <person name="Chen A."/>
            <person name="Kyrpides N."/>
            <person name="Mavromatis K."/>
            <person name="Markowitz V."/>
            <person name="Szeto E."/>
            <person name="Ivanova N."/>
            <person name="Pagani I."/>
            <person name="Pati A."/>
            <person name="Goodwin L."/>
            <person name="Nordberg H.P."/>
            <person name="Cantor M.N."/>
            <person name="Hua S.X."/>
            <person name="Woyke T."/>
            <person name="Kerfeld C.A."/>
        </authorList>
    </citation>
    <scope>NUCLEOTIDE SEQUENCE [LARGE SCALE GENOMIC DNA]</scope>
    <source>
        <strain evidence="3">ATCC 27169 / PCC 6605</strain>
    </source>
</reference>
<evidence type="ECO:0000313" key="3">
    <source>
        <dbReference type="Proteomes" id="UP000010366"/>
    </source>
</evidence>
<dbReference type="Gene3D" id="3.40.1440.10">
    <property type="entry name" value="GIY-YIG endonuclease"/>
    <property type="match status" value="1"/>
</dbReference>
<dbReference type="InterPro" id="IPR035901">
    <property type="entry name" value="GIY-YIG_endonuc_sf"/>
</dbReference>
<dbReference type="RefSeq" id="WP_015159110.1">
    <property type="nucleotide sequence ID" value="NC_019697.1"/>
</dbReference>
<organism evidence="2 3">
    <name type="scientific">Chamaesiphon minutus (strain ATCC 27169 / PCC 6605)</name>
    <dbReference type="NCBI Taxonomy" id="1173020"/>
    <lineage>
        <taxon>Bacteria</taxon>
        <taxon>Bacillati</taxon>
        <taxon>Cyanobacteriota</taxon>
        <taxon>Cyanophyceae</taxon>
        <taxon>Gomontiellales</taxon>
        <taxon>Chamaesiphonaceae</taxon>
        <taxon>Chamaesiphon</taxon>
    </lineage>
</organism>
<gene>
    <name evidence="2" type="ORF">Cha6605_1818</name>
</gene>
<sequence length="121" mass="13632">MGRPATGQGTNRYIPAKLLPTVNALLGGHSIGGIFAIKNTWNHQIYIASTIDITTVWQQHQSWLKQGQHPDPDLQRVWNIAGAEVFTFVVLDIVEDPKNLSDRELAWIESCAKLKRSKNER</sequence>
<dbReference type="OrthoDB" id="9134286at2"/>
<dbReference type="STRING" id="1173020.Cha6605_1818"/>
<dbReference type="eggNOG" id="COG3860">
    <property type="taxonomic scope" value="Bacteria"/>
</dbReference>
<dbReference type="KEGG" id="cmp:Cha6605_1818"/>
<evidence type="ECO:0000313" key="2">
    <source>
        <dbReference type="EMBL" id="AFY92939.1"/>
    </source>
</evidence>
<protein>
    <recommendedName>
        <fullName evidence="1">GIY-YIG domain-containing protein</fullName>
    </recommendedName>
</protein>
<dbReference type="InterPro" id="IPR000305">
    <property type="entry name" value="GIY-YIG_endonuc"/>
</dbReference>
<accession>K9UFF6</accession>
<dbReference type="SUPFAM" id="SSF82771">
    <property type="entry name" value="GIY-YIG endonuclease"/>
    <property type="match status" value="1"/>
</dbReference>
<dbReference type="EMBL" id="CP003600">
    <property type="protein sequence ID" value="AFY92939.1"/>
    <property type="molecule type" value="Genomic_DNA"/>
</dbReference>
<dbReference type="Proteomes" id="UP000010366">
    <property type="component" value="Chromosome"/>
</dbReference>
<dbReference type="HOGENOM" id="CLU_2033898_0_0_3"/>
<proteinExistence type="predicted"/>
<name>K9UFF6_CHAP6</name>
<dbReference type="CDD" id="cd10451">
    <property type="entry name" value="GIY-YIG_LuxR_like"/>
    <property type="match status" value="1"/>
</dbReference>